<protein>
    <submittedName>
        <fullName evidence="7">Uncharacterized protein</fullName>
    </submittedName>
</protein>
<dbReference type="InterPro" id="IPR015633">
    <property type="entry name" value="E2F"/>
</dbReference>
<evidence type="ECO:0000256" key="5">
    <source>
        <dbReference type="ARBA" id="ARBA00023306"/>
    </source>
</evidence>
<proteinExistence type="inferred from homology"/>
<dbReference type="EMBL" id="KV875539">
    <property type="protein sequence ID" value="RZR71485.1"/>
    <property type="molecule type" value="Genomic_DNA"/>
</dbReference>
<organism evidence="7">
    <name type="scientific">Ensete ventricosum</name>
    <name type="common">Abyssinian banana</name>
    <name type="synonym">Musa ensete</name>
    <dbReference type="NCBI Taxonomy" id="4639"/>
    <lineage>
        <taxon>Eukaryota</taxon>
        <taxon>Viridiplantae</taxon>
        <taxon>Streptophyta</taxon>
        <taxon>Embryophyta</taxon>
        <taxon>Tracheophyta</taxon>
        <taxon>Spermatophyta</taxon>
        <taxon>Magnoliopsida</taxon>
        <taxon>Liliopsida</taxon>
        <taxon>Zingiberales</taxon>
        <taxon>Musaceae</taxon>
        <taxon>Ensete</taxon>
    </lineage>
</organism>
<evidence type="ECO:0000256" key="4">
    <source>
        <dbReference type="ARBA" id="ARBA00023163"/>
    </source>
</evidence>
<dbReference type="GO" id="GO:0000981">
    <property type="term" value="F:DNA-binding transcription factor activity, RNA polymerase II-specific"/>
    <property type="evidence" value="ECO:0007669"/>
    <property type="project" value="TreeGrafter"/>
</dbReference>
<dbReference type="InterPro" id="IPR037241">
    <property type="entry name" value="E2F-DP_heterodim"/>
</dbReference>
<name>A0A444F519_ENSVE</name>
<dbReference type="GO" id="GO:0000978">
    <property type="term" value="F:RNA polymerase II cis-regulatory region sequence-specific DNA binding"/>
    <property type="evidence" value="ECO:0007669"/>
    <property type="project" value="InterPro"/>
</dbReference>
<dbReference type="InterPro" id="IPR036388">
    <property type="entry name" value="WH-like_DNA-bd_sf"/>
</dbReference>
<evidence type="ECO:0000313" key="7">
    <source>
        <dbReference type="EMBL" id="RZR71485.1"/>
    </source>
</evidence>
<keyword evidence="3 6" id="KW-0238">DNA-binding</keyword>
<dbReference type="Pfam" id="PF02319">
    <property type="entry name" value="WHD_E2F_TDP"/>
    <property type="match status" value="1"/>
</dbReference>
<dbReference type="GO" id="GO:0046983">
    <property type="term" value="F:protein dimerization activity"/>
    <property type="evidence" value="ECO:0007669"/>
    <property type="project" value="InterPro"/>
</dbReference>
<keyword evidence="4 6" id="KW-0804">Transcription</keyword>
<dbReference type="SUPFAM" id="SSF46785">
    <property type="entry name" value="Winged helix' DNA-binding domain"/>
    <property type="match status" value="1"/>
</dbReference>
<comment type="subcellular location">
    <subcellularLocation>
        <location evidence="6">Nucleus</location>
    </subcellularLocation>
</comment>
<dbReference type="Pfam" id="PF16421">
    <property type="entry name" value="E2F_CC-MB"/>
    <property type="match status" value="1"/>
</dbReference>
<dbReference type="SMART" id="SM01372">
    <property type="entry name" value="E2F_TDP"/>
    <property type="match status" value="1"/>
</dbReference>
<keyword evidence="5" id="KW-0131">Cell cycle</keyword>
<dbReference type="SUPFAM" id="SSF144074">
    <property type="entry name" value="E2F-DP heterodimerization region"/>
    <property type="match status" value="1"/>
</dbReference>
<dbReference type="Gene3D" id="1.10.10.10">
    <property type="entry name" value="Winged helix-like DNA-binding domain superfamily/Winged helix DNA-binding domain"/>
    <property type="match status" value="1"/>
</dbReference>
<dbReference type="Gene3D" id="6.10.250.540">
    <property type="match status" value="1"/>
</dbReference>
<dbReference type="PANTHER" id="PTHR12081">
    <property type="entry name" value="TRANSCRIPTION FACTOR E2F"/>
    <property type="match status" value="1"/>
</dbReference>
<evidence type="ECO:0000256" key="6">
    <source>
        <dbReference type="RuleBase" id="RU003796"/>
    </source>
</evidence>
<reference evidence="7" key="1">
    <citation type="journal article" date="2018" name="Data Brief">
        <title>Genome sequence data from 17 accessions of Ensete ventricosum, a staple food crop for millions in Ethiopia.</title>
        <authorList>
            <person name="Yemataw Z."/>
            <person name="Muzemil S."/>
            <person name="Ambachew D."/>
            <person name="Tripathi L."/>
            <person name="Tesfaye K."/>
            <person name="Chala A."/>
            <person name="Farbos A."/>
            <person name="O'Neill P."/>
            <person name="Moore K."/>
            <person name="Grant M."/>
            <person name="Studholme D.J."/>
        </authorList>
    </citation>
    <scope>NUCLEOTIDE SEQUENCE [LARGE SCALE GENOMIC DNA]</scope>
    <source>
        <tissue evidence="7">Leaf</tissue>
    </source>
</reference>
<accession>A0A444F519</accession>
<dbReference type="InterPro" id="IPR003316">
    <property type="entry name" value="E2F_WHTH_DNA-bd_dom"/>
</dbReference>
<comment type="similarity">
    <text evidence="1 6">Belongs to the E2F/DP family.</text>
</comment>
<dbReference type="FunFam" id="1.10.10.10:FF:000008">
    <property type="entry name" value="E2F transcription factor 1"/>
    <property type="match status" value="1"/>
</dbReference>
<evidence type="ECO:0000256" key="2">
    <source>
        <dbReference type="ARBA" id="ARBA00023015"/>
    </source>
</evidence>
<sequence length="406" mass="45537">MHEAEKKDIQSADGAINQALKEEFNGSTIPTGLGIAIKRQRKTKLKSKHLELHTSGSTTDGNSGGHFIHLLYDIRYTCSTHLNPLASNSCRYDSSLGLLTKKFIDLLHKAKDGSLDLNTAAETLEVQKRRIYDITNVLEGVGLIEKTFKNKIRWKGIDMSRPKELDDQIARLKVCHLGNAVPYKFILAEVEALYSEDCRLDDMIREIQESLWVFTEDENHKKWLYLTKEDITSIPCLQDAVLIAIKAPHGTSVEVPDPDEGIDFPRRRYQIFLRSSIGPINCFLISNHMDRIGASNHSPQEAATYSCIQRSSSNNDISLQPTEQDAGQGYELEDPVPPRILLDSIISNDCMGGIVKIVPSDVDIDADYWLFSDLRSSITDAWRTECILELNGTRSCISLSNANILT</sequence>
<dbReference type="InterPro" id="IPR032198">
    <property type="entry name" value="E2F_CC-MB"/>
</dbReference>
<dbReference type="AlphaFoldDB" id="A0A444F519"/>
<gene>
    <name evidence="7" type="ORF">BHM03_00005395</name>
</gene>
<dbReference type="Proteomes" id="UP000290560">
    <property type="component" value="Unassembled WGS sequence"/>
</dbReference>
<evidence type="ECO:0000256" key="1">
    <source>
        <dbReference type="ARBA" id="ARBA00010940"/>
    </source>
</evidence>
<keyword evidence="2 6" id="KW-0805">Transcription regulation</keyword>
<dbReference type="PANTHER" id="PTHR12081:SF18">
    <property type="entry name" value="TRANSCRIPTION FACTOR E2F2-RELATED"/>
    <property type="match status" value="1"/>
</dbReference>
<dbReference type="GO" id="GO:0090575">
    <property type="term" value="C:RNA polymerase II transcription regulator complex"/>
    <property type="evidence" value="ECO:0007669"/>
    <property type="project" value="TreeGrafter"/>
</dbReference>
<evidence type="ECO:0000256" key="3">
    <source>
        <dbReference type="ARBA" id="ARBA00023125"/>
    </source>
</evidence>
<keyword evidence="6" id="KW-0539">Nucleus</keyword>
<dbReference type="CDD" id="cd14660">
    <property type="entry name" value="E2F_DD"/>
    <property type="match status" value="1"/>
</dbReference>
<dbReference type="InterPro" id="IPR036390">
    <property type="entry name" value="WH_DNA-bd_sf"/>
</dbReference>